<evidence type="ECO:0000256" key="1">
    <source>
        <dbReference type="SAM" id="SignalP"/>
    </source>
</evidence>
<feature type="signal peptide" evidence="1">
    <location>
        <begin position="1"/>
        <end position="24"/>
    </location>
</feature>
<keyword evidence="3" id="KW-1185">Reference proteome</keyword>
<dbReference type="EMBL" id="GL883093">
    <property type="protein sequence ID" value="EGG11010.1"/>
    <property type="molecule type" value="Genomic_DNA"/>
</dbReference>
<feature type="chain" id="PRO_5003317416" description="Secreted protein" evidence="1">
    <location>
        <begin position="25"/>
        <end position="100"/>
    </location>
</feature>
<name>F4R9N4_MELLP</name>
<dbReference type="Proteomes" id="UP000001072">
    <property type="component" value="Unassembled WGS sequence"/>
</dbReference>
<protein>
    <recommendedName>
        <fullName evidence="4">Secreted protein</fullName>
    </recommendedName>
</protein>
<dbReference type="AlphaFoldDB" id="F4R9N4"/>
<proteinExistence type="predicted"/>
<dbReference type="RefSeq" id="XP_007405612.1">
    <property type="nucleotide sequence ID" value="XM_007405550.1"/>
</dbReference>
<dbReference type="GeneID" id="18921800"/>
<dbReference type="VEuPathDB" id="FungiDB:MELLADRAFT_102870"/>
<gene>
    <name evidence="2" type="ORF">MELLADRAFT_102870</name>
</gene>
<keyword evidence="1" id="KW-0732">Signal</keyword>
<evidence type="ECO:0000313" key="2">
    <source>
        <dbReference type="EMBL" id="EGG11010.1"/>
    </source>
</evidence>
<accession>F4R9N4</accession>
<sequence>MKIASFNTLGFALCILVAASLVCGQADVKTTATPSNTPDATSKTPEQKAADLKTANGVLNSVSAGLGAGGLILPSFILKAVADGVGQIKTRRSIKLERDY</sequence>
<dbReference type="HOGENOM" id="CLU_2306701_0_0_1"/>
<organism evidence="3">
    <name type="scientific">Melampsora larici-populina (strain 98AG31 / pathotype 3-4-7)</name>
    <name type="common">Poplar leaf rust fungus</name>
    <dbReference type="NCBI Taxonomy" id="747676"/>
    <lineage>
        <taxon>Eukaryota</taxon>
        <taxon>Fungi</taxon>
        <taxon>Dikarya</taxon>
        <taxon>Basidiomycota</taxon>
        <taxon>Pucciniomycotina</taxon>
        <taxon>Pucciniomycetes</taxon>
        <taxon>Pucciniales</taxon>
        <taxon>Melampsoraceae</taxon>
        <taxon>Melampsora</taxon>
    </lineage>
</organism>
<dbReference type="OrthoDB" id="10341366at2759"/>
<dbReference type="KEGG" id="mlr:MELLADRAFT_102870"/>
<evidence type="ECO:0000313" key="3">
    <source>
        <dbReference type="Proteomes" id="UP000001072"/>
    </source>
</evidence>
<dbReference type="InParanoid" id="F4R9N4"/>
<reference evidence="3" key="1">
    <citation type="journal article" date="2011" name="Proc. Natl. Acad. Sci. U.S.A.">
        <title>Obligate biotrophy features unraveled by the genomic analysis of rust fungi.</title>
        <authorList>
            <person name="Duplessis S."/>
            <person name="Cuomo C.A."/>
            <person name="Lin Y.-C."/>
            <person name="Aerts A."/>
            <person name="Tisserant E."/>
            <person name="Veneault-Fourrey C."/>
            <person name="Joly D.L."/>
            <person name="Hacquard S."/>
            <person name="Amselem J."/>
            <person name="Cantarel B.L."/>
            <person name="Chiu R."/>
            <person name="Coutinho P.M."/>
            <person name="Feau N."/>
            <person name="Field M."/>
            <person name="Frey P."/>
            <person name="Gelhaye E."/>
            <person name="Goldberg J."/>
            <person name="Grabherr M.G."/>
            <person name="Kodira C.D."/>
            <person name="Kohler A."/>
            <person name="Kuees U."/>
            <person name="Lindquist E.A."/>
            <person name="Lucas S.M."/>
            <person name="Mago R."/>
            <person name="Mauceli E."/>
            <person name="Morin E."/>
            <person name="Murat C."/>
            <person name="Pangilinan J.L."/>
            <person name="Park R."/>
            <person name="Pearson M."/>
            <person name="Quesneville H."/>
            <person name="Rouhier N."/>
            <person name="Sakthikumar S."/>
            <person name="Salamov A.A."/>
            <person name="Schmutz J."/>
            <person name="Selles B."/>
            <person name="Shapiro H."/>
            <person name="Tanguay P."/>
            <person name="Tuskan G.A."/>
            <person name="Henrissat B."/>
            <person name="Van de Peer Y."/>
            <person name="Rouze P."/>
            <person name="Ellis J.G."/>
            <person name="Dodds P.N."/>
            <person name="Schein J.E."/>
            <person name="Zhong S."/>
            <person name="Hamelin R.C."/>
            <person name="Grigoriev I.V."/>
            <person name="Szabo L.J."/>
            <person name="Martin F."/>
        </authorList>
    </citation>
    <scope>NUCLEOTIDE SEQUENCE [LARGE SCALE GENOMIC DNA]</scope>
    <source>
        <strain evidence="3">98AG31 / pathotype 3-4-7</strain>
    </source>
</reference>
<evidence type="ECO:0008006" key="4">
    <source>
        <dbReference type="Google" id="ProtNLM"/>
    </source>
</evidence>